<feature type="region of interest" description="Disordered" evidence="1">
    <location>
        <begin position="334"/>
        <end position="354"/>
    </location>
</feature>
<comment type="caution">
    <text evidence="2">The sequence shown here is derived from an EMBL/GenBank/DDBJ whole genome shotgun (WGS) entry which is preliminary data.</text>
</comment>
<gene>
    <name evidence="2" type="ORF">B5V51_3708</name>
</gene>
<evidence type="ECO:0000256" key="1">
    <source>
        <dbReference type="SAM" id="MobiDB-lite"/>
    </source>
</evidence>
<protein>
    <submittedName>
        <fullName evidence="2">Uncharacterized protein</fullName>
    </submittedName>
</protein>
<organism evidence="2">
    <name type="scientific">Heliothis virescens</name>
    <name type="common">Tobacco budworm moth</name>
    <dbReference type="NCBI Taxonomy" id="7102"/>
    <lineage>
        <taxon>Eukaryota</taxon>
        <taxon>Metazoa</taxon>
        <taxon>Ecdysozoa</taxon>
        <taxon>Arthropoda</taxon>
        <taxon>Hexapoda</taxon>
        <taxon>Insecta</taxon>
        <taxon>Pterygota</taxon>
        <taxon>Neoptera</taxon>
        <taxon>Endopterygota</taxon>
        <taxon>Lepidoptera</taxon>
        <taxon>Glossata</taxon>
        <taxon>Ditrysia</taxon>
        <taxon>Noctuoidea</taxon>
        <taxon>Noctuidae</taxon>
        <taxon>Heliothinae</taxon>
        <taxon>Heliothis</taxon>
    </lineage>
</organism>
<feature type="compositionally biased region" description="Basic residues" evidence="1">
    <location>
        <begin position="49"/>
        <end position="60"/>
    </location>
</feature>
<evidence type="ECO:0000313" key="2">
    <source>
        <dbReference type="EMBL" id="PCG69761.1"/>
    </source>
</evidence>
<dbReference type="AlphaFoldDB" id="A0A2A4JCS3"/>
<proteinExistence type="predicted"/>
<accession>A0A2A4JCS3</accession>
<feature type="region of interest" description="Disordered" evidence="1">
    <location>
        <begin position="43"/>
        <end position="81"/>
    </location>
</feature>
<sequence length="423" mass="49012">MDPAWQPPVKEINGVNLANYFPHQRSHNSIVFIHKKYLDDNKPNEVKKEKVKPKKDKKVKYDKSQQFSSDKNTEVSDNNRTYKISNNNDSVLDHTIKFAKTLVPLVIPPSEDKMPVFYTIKSTKKHRKKERKPHETSFERHEPIYERKEPKKVIETYRKVRKENFSVRESVSHSSTNTLDDLNINQSLCCTFSEVSEKKYHKKEKPHVNKKHDKKNFIVSESFEALATETPGDSKIKIHLMNEKDKNFLSDSIKTPILNALRECISELSNCNANSDMTTVQKILKCNTSKLDTILERISCIERKLDIRENDKKYDAQTIEKKLLPRIQMSKSKSSALEELEEDITETKEDSRYSSEEELHQEMLDRRSKSAVIELVSEDRSEKKASSLGGGELGALKESTVGIKPDRPNRIPTRFCWTDAARK</sequence>
<feature type="region of interest" description="Disordered" evidence="1">
    <location>
        <begin position="378"/>
        <end position="409"/>
    </location>
</feature>
<feature type="compositionally biased region" description="Basic and acidic residues" evidence="1">
    <location>
        <begin position="345"/>
        <end position="354"/>
    </location>
</feature>
<reference evidence="2" key="1">
    <citation type="submission" date="2017-09" db="EMBL/GenBank/DDBJ databases">
        <title>Contemporary evolution of a Lepidopteran species, Heliothis virescens, in response to modern agricultural practices.</title>
        <authorList>
            <person name="Fritz M.L."/>
            <person name="Deyonke A.M."/>
            <person name="Papanicolaou A."/>
            <person name="Micinski S."/>
            <person name="Westbrook J."/>
            <person name="Gould F."/>
        </authorList>
    </citation>
    <scope>NUCLEOTIDE SEQUENCE [LARGE SCALE GENOMIC DNA]</scope>
    <source>
        <strain evidence="2">HvINT-</strain>
        <tissue evidence="2">Whole body</tissue>
    </source>
</reference>
<feature type="compositionally biased region" description="Polar residues" evidence="1">
    <location>
        <begin position="64"/>
        <end position="81"/>
    </location>
</feature>
<dbReference type="EMBL" id="NWSH01001896">
    <property type="protein sequence ID" value="PCG69761.1"/>
    <property type="molecule type" value="Genomic_DNA"/>
</dbReference>
<name>A0A2A4JCS3_HELVI</name>